<feature type="chain" id="PRO_5028841376" evidence="1">
    <location>
        <begin position="31"/>
        <end position="178"/>
    </location>
</feature>
<dbReference type="Pfam" id="PF02698">
    <property type="entry name" value="DUF218"/>
    <property type="match status" value="1"/>
</dbReference>
<dbReference type="GO" id="GO:0043164">
    <property type="term" value="P:Gram-negative-bacterium-type cell wall biogenesis"/>
    <property type="evidence" value="ECO:0007669"/>
    <property type="project" value="TreeGrafter"/>
</dbReference>
<gene>
    <name evidence="3" type="ORF">H9L12_11805</name>
</gene>
<proteinExistence type="predicted"/>
<protein>
    <submittedName>
        <fullName evidence="3">YdcF family protein</fullName>
    </submittedName>
</protein>
<evidence type="ECO:0000256" key="1">
    <source>
        <dbReference type="SAM" id="SignalP"/>
    </source>
</evidence>
<reference evidence="3 4" key="1">
    <citation type="submission" date="2020-08" db="EMBL/GenBank/DDBJ databases">
        <title>Genome sequence of Sphingomonas rhizophila KACC 19189T.</title>
        <authorList>
            <person name="Hyun D.-W."/>
            <person name="Bae J.-W."/>
        </authorList>
    </citation>
    <scope>NUCLEOTIDE SEQUENCE [LARGE SCALE GENOMIC DNA]</scope>
    <source>
        <strain evidence="3 4">KACC 19189</strain>
    </source>
</reference>
<dbReference type="InterPro" id="IPR014729">
    <property type="entry name" value="Rossmann-like_a/b/a_fold"/>
</dbReference>
<dbReference type="Proteomes" id="UP000515955">
    <property type="component" value="Chromosome"/>
</dbReference>
<dbReference type="GO" id="GO:0005886">
    <property type="term" value="C:plasma membrane"/>
    <property type="evidence" value="ECO:0007669"/>
    <property type="project" value="TreeGrafter"/>
</dbReference>
<dbReference type="RefSeq" id="WP_187541894.1">
    <property type="nucleotide sequence ID" value="NZ_CP060717.1"/>
</dbReference>
<dbReference type="KEGG" id="srhi:H9L12_11805"/>
<evidence type="ECO:0000259" key="2">
    <source>
        <dbReference type="Pfam" id="PF02698"/>
    </source>
</evidence>
<feature type="domain" description="DUF218" evidence="2">
    <location>
        <begin position="36"/>
        <end position="146"/>
    </location>
</feature>
<dbReference type="AlphaFoldDB" id="A0A7G9SAM0"/>
<evidence type="ECO:0000313" key="3">
    <source>
        <dbReference type="EMBL" id="QNN64895.1"/>
    </source>
</evidence>
<dbReference type="InterPro" id="IPR003848">
    <property type="entry name" value="DUF218"/>
</dbReference>
<dbReference type="Gene3D" id="3.40.50.620">
    <property type="entry name" value="HUPs"/>
    <property type="match status" value="1"/>
</dbReference>
<dbReference type="CDD" id="cd06259">
    <property type="entry name" value="YdcF-like"/>
    <property type="match status" value="1"/>
</dbReference>
<feature type="signal peptide" evidence="1">
    <location>
        <begin position="1"/>
        <end position="30"/>
    </location>
</feature>
<dbReference type="PANTHER" id="PTHR30336">
    <property type="entry name" value="INNER MEMBRANE PROTEIN, PROBABLE PERMEASE"/>
    <property type="match status" value="1"/>
</dbReference>
<dbReference type="InterPro" id="IPR051599">
    <property type="entry name" value="Cell_Envelope_Assoc"/>
</dbReference>
<keyword evidence="4" id="KW-1185">Reference proteome</keyword>
<evidence type="ECO:0000313" key="4">
    <source>
        <dbReference type="Proteomes" id="UP000515955"/>
    </source>
</evidence>
<dbReference type="EMBL" id="CP060717">
    <property type="protein sequence ID" value="QNN64895.1"/>
    <property type="molecule type" value="Genomic_DNA"/>
</dbReference>
<dbReference type="PANTHER" id="PTHR30336:SF4">
    <property type="entry name" value="ENVELOPE BIOGENESIS FACTOR ELYC"/>
    <property type="match status" value="1"/>
</dbReference>
<sequence>MIARAAAFLLLLYGLGFALFSVTLAAPAEADAPKTQAIVVITGGPGRIERGIELMAKGKAKRMLIAGADPSVTKDDLVRRIGGKRKLFRCCVDLGSESVDTRSNAEEARRWLTKHGYTSLRLVTSDWHMRRAEYEFRHALDKKIVIVPDAVRTEPGLMTLFAEYNKYLLRRLSVGLDI</sequence>
<organism evidence="3 4">
    <name type="scientific">Sphingomonas rhizophila</name>
    <dbReference type="NCBI Taxonomy" id="2071607"/>
    <lineage>
        <taxon>Bacteria</taxon>
        <taxon>Pseudomonadati</taxon>
        <taxon>Pseudomonadota</taxon>
        <taxon>Alphaproteobacteria</taxon>
        <taxon>Sphingomonadales</taxon>
        <taxon>Sphingomonadaceae</taxon>
        <taxon>Sphingomonas</taxon>
    </lineage>
</organism>
<keyword evidence="1" id="KW-0732">Signal</keyword>
<name>A0A7G9SAM0_9SPHN</name>
<dbReference type="GO" id="GO:0000270">
    <property type="term" value="P:peptidoglycan metabolic process"/>
    <property type="evidence" value="ECO:0007669"/>
    <property type="project" value="TreeGrafter"/>
</dbReference>
<accession>A0A7G9SAM0</accession>